<feature type="region of interest" description="Disordered" evidence="1">
    <location>
        <begin position="52"/>
        <end position="97"/>
    </location>
</feature>
<dbReference type="OrthoDB" id="426235at2759"/>
<dbReference type="AlphaFoldDB" id="A0A395J144"/>
<dbReference type="EMBL" id="QKRW01000010">
    <property type="protein sequence ID" value="RAL65413.1"/>
    <property type="molecule type" value="Genomic_DNA"/>
</dbReference>
<accession>A0A395J144</accession>
<name>A0A395J144_9HELO</name>
<evidence type="ECO:0000256" key="1">
    <source>
        <dbReference type="SAM" id="MobiDB-lite"/>
    </source>
</evidence>
<reference evidence="2 3" key="1">
    <citation type="submission" date="2018-06" db="EMBL/GenBank/DDBJ databases">
        <title>Genome Sequence of the Brown Rot Fungal Pathogen Monilinia fructigena.</title>
        <authorList>
            <person name="Landi L."/>
            <person name="De Miccolis Angelini R.M."/>
            <person name="Pollastro S."/>
            <person name="Abate D."/>
            <person name="Faretra F."/>
            <person name="Romanazzi G."/>
        </authorList>
    </citation>
    <scope>NUCLEOTIDE SEQUENCE [LARGE SCALE GENOMIC DNA]</scope>
    <source>
        <strain evidence="2 3">Mfrg269</strain>
    </source>
</reference>
<sequence length="136" mass="14358">MQSNGIRPWQLGRVMFGSGLGFGPGVHVKGIKGTGAGTVRAFAIAIASAAGGVSTNAGRRGRDLHVQPNAQRPQNRQKHRQSSTTSTPSPSPTKEAAHEIVRAIEREAMLTQIPQPGLQTLFTYLTTQTPSSASQS</sequence>
<keyword evidence="3" id="KW-1185">Reference proteome</keyword>
<evidence type="ECO:0000313" key="2">
    <source>
        <dbReference type="EMBL" id="RAL65413.1"/>
    </source>
</evidence>
<organism evidence="2 3">
    <name type="scientific">Monilinia fructigena</name>
    <dbReference type="NCBI Taxonomy" id="38457"/>
    <lineage>
        <taxon>Eukaryota</taxon>
        <taxon>Fungi</taxon>
        <taxon>Dikarya</taxon>
        <taxon>Ascomycota</taxon>
        <taxon>Pezizomycotina</taxon>
        <taxon>Leotiomycetes</taxon>
        <taxon>Helotiales</taxon>
        <taxon>Sclerotiniaceae</taxon>
        <taxon>Monilinia</taxon>
    </lineage>
</organism>
<proteinExistence type="predicted"/>
<comment type="caution">
    <text evidence="2">The sequence shown here is derived from an EMBL/GenBank/DDBJ whole genome shotgun (WGS) entry which is preliminary data.</text>
</comment>
<evidence type="ECO:0000313" key="3">
    <source>
        <dbReference type="Proteomes" id="UP000249056"/>
    </source>
</evidence>
<gene>
    <name evidence="2" type="ORF">DID88_000981</name>
</gene>
<dbReference type="Proteomes" id="UP000249056">
    <property type="component" value="Unassembled WGS sequence"/>
</dbReference>
<protein>
    <submittedName>
        <fullName evidence="2">Uncharacterized protein</fullName>
    </submittedName>
</protein>